<evidence type="ECO:0000259" key="17">
    <source>
        <dbReference type="PROSITE" id="PS50850"/>
    </source>
</evidence>
<feature type="region of interest" description="Disordered" evidence="13">
    <location>
        <begin position="119"/>
        <end position="365"/>
    </location>
</feature>
<evidence type="ECO:0000256" key="1">
    <source>
        <dbReference type="ARBA" id="ARBA00004141"/>
    </source>
</evidence>
<dbReference type="Pfam" id="PF07690">
    <property type="entry name" value="MFS_1"/>
    <property type="match status" value="1"/>
</dbReference>
<dbReference type="SUPFAM" id="SSF103473">
    <property type="entry name" value="MFS general substrate transporter"/>
    <property type="match status" value="1"/>
</dbReference>
<dbReference type="InterPro" id="IPR011990">
    <property type="entry name" value="TPR-like_helical_dom_sf"/>
</dbReference>
<keyword evidence="11 14" id="KW-0472">Membrane</keyword>
<dbReference type="GO" id="GO:0005634">
    <property type="term" value="C:nucleus"/>
    <property type="evidence" value="ECO:0007669"/>
    <property type="project" value="UniProtKB-ARBA"/>
</dbReference>
<feature type="transmembrane region" description="Helical" evidence="14">
    <location>
        <begin position="1822"/>
        <end position="1843"/>
    </location>
</feature>
<feature type="transmembrane region" description="Helical" evidence="14">
    <location>
        <begin position="1417"/>
        <end position="1440"/>
    </location>
</feature>
<comment type="subcellular location">
    <subcellularLocation>
        <location evidence="1">Membrane</location>
        <topology evidence="1">Multi-pass membrane protein</topology>
    </subcellularLocation>
</comment>
<keyword evidence="8" id="KW-0418">Kinase</keyword>
<evidence type="ECO:0000256" key="14">
    <source>
        <dbReference type="SAM" id="Phobius"/>
    </source>
</evidence>
<organism evidence="18 19">
    <name type="scientific">Mortierella alpina</name>
    <name type="common">Oleaginous fungus</name>
    <name type="synonym">Mortierella renispora</name>
    <dbReference type="NCBI Taxonomy" id="64518"/>
    <lineage>
        <taxon>Eukaryota</taxon>
        <taxon>Fungi</taxon>
        <taxon>Fungi incertae sedis</taxon>
        <taxon>Mucoromycota</taxon>
        <taxon>Mortierellomycotina</taxon>
        <taxon>Mortierellomycetes</taxon>
        <taxon>Mortierellales</taxon>
        <taxon>Mortierellaceae</taxon>
        <taxon>Mortierella</taxon>
    </lineage>
</organism>
<gene>
    <name evidence="18" type="ORF">KVV02_004271</name>
</gene>
<dbReference type="GO" id="GO:0005524">
    <property type="term" value="F:ATP binding"/>
    <property type="evidence" value="ECO:0007669"/>
    <property type="project" value="UniProtKB-UniRule"/>
</dbReference>
<dbReference type="PROSITE" id="PS00107">
    <property type="entry name" value="PROTEIN_KINASE_ATP"/>
    <property type="match status" value="1"/>
</dbReference>
<evidence type="ECO:0000256" key="13">
    <source>
        <dbReference type="SAM" id="MobiDB-lite"/>
    </source>
</evidence>
<dbReference type="InterPro" id="IPR036259">
    <property type="entry name" value="MFS_trans_sf"/>
</dbReference>
<dbReference type="EMBL" id="JAIFTL010000163">
    <property type="protein sequence ID" value="KAG9322151.1"/>
    <property type="molecule type" value="Genomic_DNA"/>
</dbReference>
<dbReference type="PROSITE" id="PS50850">
    <property type="entry name" value="MFS"/>
    <property type="match status" value="1"/>
</dbReference>
<dbReference type="PANTHER" id="PTHR43791">
    <property type="entry name" value="PERMEASE-RELATED"/>
    <property type="match status" value="1"/>
</dbReference>
<dbReference type="Gene3D" id="1.25.40.10">
    <property type="entry name" value="Tetratricopeptide repeat domain"/>
    <property type="match status" value="1"/>
</dbReference>
<dbReference type="InterPro" id="IPR008271">
    <property type="entry name" value="Ser/Thr_kinase_AS"/>
</dbReference>
<feature type="compositionally biased region" description="Acidic residues" evidence="13">
    <location>
        <begin position="1214"/>
        <end position="1230"/>
    </location>
</feature>
<feature type="binding site" evidence="12">
    <location>
        <position position="425"/>
    </location>
    <ligand>
        <name>ATP</name>
        <dbReference type="ChEBI" id="CHEBI:30616"/>
    </ligand>
</feature>
<comment type="caution">
    <text evidence="18">The sequence shown here is derived from an EMBL/GenBank/DDBJ whole genome shotgun (WGS) entry which is preliminary data.</text>
</comment>
<dbReference type="GO" id="GO:0004693">
    <property type="term" value="F:cyclin-dependent protein serine/threonine kinase activity"/>
    <property type="evidence" value="ECO:0007669"/>
    <property type="project" value="InterPro"/>
</dbReference>
<comment type="similarity">
    <text evidence="2">Belongs to the protein kinase superfamily. CMGC Ser/Thr protein kinase family. CDC2/CDKX subfamily.</text>
</comment>
<dbReference type="GO" id="GO:0022857">
    <property type="term" value="F:transmembrane transporter activity"/>
    <property type="evidence" value="ECO:0007669"/>
    <property type="project" value="InterPro"/>
</dbReference>
<proteinExistence type="inferred from homology"/>
<feature type="region of interest" description="Disordered" evidence="13">
    <location>
        <begin position="1192"/>
        <end position="1252"/>
    </location>
</feature>
<dbReference type="Gene3D" id="1.20.1250.20">
    <property type="entry name" value="MFS general substrate transporter like domains"/>
    <property type="match status" value="2"/>
</dbReference>
<feature type="transmembrane region" description="Helical" evidence="14">
    <location>
        <begin position="1507"/>
        <end position="1527"/>
    </location>
</feature>
<feature type="compositionally biased region" description="Low complexity" evidence="13">
    <location>
        <begin position="169"/>
        <end position="185"/>
    </location>
</feature>
<keyword evidence="10 14" id="KW-1133">Transmembrane helix</keyword>
<dbReference type="SMART" id="SM00220">
    <property type="entry name" value="S_TKc"/>
    <property type="match status" value="1"/>
</dbReference>
<feature type="compositionally biased region" description="Basic and acidic residues" evidence="13">
    <location>
        <begin position="254"/>
        <end position="285"/>
    </location>
</feature>
<keyword evidence="4" id="KW-0723">Serine/threonine-protein kinase</keyword>
<feature type="compositionally biased region" description="Basic and acidic residues" evidence="13">
    <location>
        <begin position="293"/>
        <end position="318"/>
    </location>
</feature>
<feature type="region of interest" description="Disordered" evidence="13">
    <location>
        <begin position="38"/>
        <end position="73"/>
    </location>
</feature>
<evidence type="ECO:0000313" key="18">
    <source>
        <dbReference type="EMBL" id="KAG9322151.1"/>
    </source>
</evidence>
<evidence type="ECO:0000256" key="5">
    <source>
        <dbReference type="ARBA" id="ARBA00022679"/>
    </source>
</evidence>
<feature type="domain" description="Major facilitator superfamily (MFS) profile" evidence="17">
    <location>
        <begin position="1378"/>
        <end position="1848"/>
    </location>
</feature>
<feature type="transmembrane region" description="Helical" evidence="14">
    <location>
        <begin position="1621"/>
        <end position="1642"/>
    </location>
</feature>
<evidence type="ECO:0000256" key="2">
    <source>
        <dbReference type="ARBA" id="ARBA00006485"/>
    </source>
</evidence>
<feature type="region of interest" description="Disordered" evidence="13">
    <location>
        <begin position="703"/>
        <end position="742"/>
    </location>
</feature>
<evidence type="ECO:0000256" key="9">
    <source>
        <dbReference type="ARBA" id="ARBA00022840"/>
    </source>
</evidence>
<dbReference type="Proteomes" id="UP000717515">
    <property type="component" value="Unassembled WGS sequence"/>
</dbReference>
<dbReference type="PANTHER" id="PTHR43791:SF36">
    <property type="entry name" value="TRANSPORTER, PUTATIVE (AFU_ORTHOLOGUE AFUA_6G08340)-RELATED"/>
    <property type="match status" value="1"/>
</dbReference>
<feature type="transmembrane region" description="Helical" evidence="14">
    <location>
        <begin position="1699"/>
        <end position="1723"/>
    </location>
</feature>
<dbReference type="CDD" id="cd07845">
    <property type="entry name" value="STKc_CDK10"/>
    <property type="match status" value="1"/>
</dbReference>
<feature type="signal peptide" evidence="15">
    <location>
        <begin position="1"/>
        <end position="21"/>
    </location>
</feature>
<feature type="domain" description="Protein kinase" evidence="16">
    <location>
        <begin position="396"/>
        <end position="679"/>
    </location>
</feature>
<dbReference type="GO" id="GO:0007346">
    <property type="term" value="P:regulation of mitotic cell cycle"/>
    <property type="evidence" value="ECO:0007669"/>
    <property type="project" value="InterPro"/>
</dbReference>
<keyword evidence="9 12" id="KW-0067">ATP-binding</keyword>
<dbReference type="PROSITE" id="PS00108">
    <property type="entry name" value="PROTEIN_KINASE_ST"/>
    <property type="match status" value="1"/>
</dbReference>
<evidence type="ECO:0000256" key="8">
    <source>
        <dbReference type="ARBA" id="ARBA00022777"/>
    </source>
</evidence>
<feature type="region of interest" description="Disordered" evidence="13">
    <location>
        <begin position="802"/>
        <end position="841"/>
    </location>
</feature>
<dbReference type="PROSITE" id="PS50011">
    <property type="entry name" value="PROTEIN_KINASE_DOM"/>
    <property type="match status" value="1"/>
</dbReference>
<feature type="chain" id="PRO_5040305661" evidence="15">
    <location>
        <begin position="22"/>
        <end position="1883"/>
    </location>
</feature>
<dbReference type="Gene3D" id="1.10.510.10">
    <property type="entry name" value="Transferase(Phosphotransferase) domain 1"/>
    <property type="match status" value="1"/>
</dbReference>
<feature type="compositionally biased region" description="Low complexity" evidence="13">
    <location>
        <begin position="319"/>
        <end position="330"/>
    </location>
</feature>
<protein>
    <submittedName>
        <fullName evidence="18">Uncharacterized protein</fullName>
    </submittedName>
</protein>
<evidence type="ECO:0000256" key="3">
    <source>
        <dbReference type="ARBA" id="ARBA00022448"/>
    </source>
</evidence>
<dbReference type="InterPro" id="IPR000719">
    <property type="entry name" value="Prot_kinase_dom"/>
</dbReference>
<keyword evidence="7 12" id="KW-0547">Nucleotide-binding</keyword>
<keyword evidence="15" id="KW-0732">Signal</keyword>
<feature type="compositionally biased region" description="Basic and acidic residues" evidence="13">
    <location>
        <begin position="338"/>
        <end position="347"/>
    </location>
</feature>
<dbReference type="GO" id="GO:0080090">
    <property type="term" value="P:regulation of primary metabolic process"/>
    <property type="evidence" value="ECO:0007669"/>
    <property type="project" value="UniProtKB-ARBA"/>
</dbReference>
<feature type="compositionally biased region" description="Low complexity" evidence="13">
    <location>
        <begin position="1192"/>
        <end position="1213"/>
    </location>
</feature>
<evidence type="ECO:0000256" key="10">
    <source>
        <dbReference type="ARBA" id="ARBA00022989"/>
    </source>
</evidence>
<dbReference type="GO" id="GO:0010556">
    <property type="term" value="P:regulation of macromolecule biosynthetic process"/>
    <property type="evidence" value="ECO:0007669"/>
    <property type="project" value="UniProtKB-ARBA"/>
</dbReference>
<evidence type="ECO:0000256" key="11">
    <source>
        <dbReference type="ARBA" id="ARBA00023136"/>
    </source>
</evidence>
<feature type="compositionally biased region" description="Polar residues" evidence="13">
    <location>
        <begin position="236"/>
        <end position="253"/>
    </location>
</feature>
<feature type="transmembrane region" description="Helical" evidence="14">
    <location>
        <begin position="1790"/>
        <end position="1810"/>
    </location>
</feature>
<evidence type="ECO:0000259" key="16">
    <source>
        <dbReference type="PROSITE" id="PS50011"/>
    </source>
</evidence>
<dbReference type="SUPFAM" id="SSF56112">
    <property type="entry name" value="Protein kinase-like (PK-like)"/>
    <property type="match status" value="1"/>
</dbReference>
<dbReference type="InterPro" id="IPR020846">
    <property type="entry name" value="MFS_dom"/>
</dbReference>
<keyword evidence="5" id="KW-0808">Transferase</keyword>
<keyword evidence="6 14" id="KW-0812">Transmembrane</keyword>
<evidence type="ECO:0000256" key="15">
    <source>
        <dbReference type="SAM" id="SignalP"/>
    </source>
</evidence>
<reference evidence="18" key="1">
    <citation type="submission" date="2021-07" db="EMBL/GenBank/DDBJ databases">
        <title>Draft genome of Mortierella alpina, strain LL118, isolated from an aspen leaf litter sample.</title>
        <authorList>
            <person name="Yang S."/>
            <person name="Vinatzer B.A."/>
        </authorList>
    </citation>
    <scope>NUCLEOTIDE SEQUENCE</scope>
    <source>
        <strain evidence="18">LL118</strain>
    </source>
</reference>
<dbReference type="InterPro" id="IPR011701">
    <property type="entry name" value="MFS"/>
</dbReference>
<dbReference type="Gene3D" id="3.30.200.20">
    <property type="entry name" value="Phosphorylase Kinase, domain 1"/>
    <property type="match status" value="1"/>
</dbReference>
<dbReference type="Pfam" id="PF00069">
    <property type="entry name" value="Pkinase"/>
    <property type="match status" value="1"/>
</dbReference>
<name>A0A9P8A480_MORAP</name>
<evidence type="ECO:0000256" key="4">
    <source>
        <dbReference type="ARBA" id="ARBA00022527"/>
    </source>
</evidence>
<dbReference type="InterPro" id="IPR044093">
    <property type="entry name" value="STKc_CDK10"/>
</dbReference>
<feature type="transmembrane region" description="Helical" evidence="14">
    <location>
        <begin position="1380"/>
        <end position="1397"/>
    </location>
</feature>
<evidence type="ECO:0000256" key="7">
    <source>
        <dbReference type="ARBA" id="ARBA00022741"/>
    </source>
</evidence>
<sequence length="1883" mass="206705">ILFSVFLTLLILLSLVALTSLFSLPSLSLSLSCPHIPTTPHQRSLPPSVDIDSNDSHSRNHHPAGSPLVHPWIRKRNLDHTSDTIRSTFSITTTPPAALRATSMIPDTNAAALGSETVVEATKEPSHPTTTGIAAKDGTNVSKGQTSTHSDANGHAPANGAPHTSNTPSATSDSNRATNTTTTTDRSSEGHEKRPSTQRDSLETKTKHSSDRGDRRPDNRRLNDHHSPAMDDNKSLRNNQSSTSASNRQILSSSHRDDRHQPSSQDHKERSDADSRKHQRDKSGTERPSGTSRGDRDSVRDKDNRSRNIDLRARDDRQASQAARNQSSSQVLKNKDRKQKDDQKNPENKGAPSQAGSTTTTLIKPDPLNLLSITGRMGSLTPQKAFFGTSRVVDDFEKLNKVGEGTYGVVYRAKDKRTGEIVALKRIRMERENDGLPISSLREIKLLKTLRHDNIVLVKEVAVGSDLDQIFLVMEYCEQDMAALMDNVKTPYTSAEVKCLMYQLLKGIEYCHDHYVIHRDLKLSNLLLNAQGILKIADFGLARSFGLPSRPMTPKVVTLWYRAPELLFGDSNYTTAVDMWSAGCIFGELLRHGPLLPGKAEKQQVDMIIDLLGTPHEKIWQGFNKLPMASIKLPEQRFNNLKNKFPNITDAARSLLSGLLTYDPKKRLSVKQALAHPYFIEAPPAKHPSLLPTHPEIRNIASTRQEENPKLKRQPPGDDTETLFSSSAQRSSSGSVPTAESYPNPYAESEFLNFKHCKNPTQLEKSIASYLKSHPTPSERALVAMLAACADLSRAATLFSPRKEDRLRASPRKQLGPGTGKSAGALRNEGDTGAPTTRDLGPNLLQTILQSSMFTSDQVFRIACSIHDNIPSASIIGSSGLGGSSHHHSPSLQVTNAFLHVCAITGHFDRSWSVLQEMVQRPQGDVKPDLATYRHVLKAAAVHRHRVKDRNEDTEFSSRVDRVIEQGAEALSRQARMAFWMKLGLGGLVGATVGKFTTLGIMALAESNIIARGTGSIVKEDPTVASSSTIHLSDGIIHLLASQEVAAGMGLAAGLLTVGYFIKGSTRHFCSPTAVAATGELGSRASSRHQQVPDSLPRARLFGLYFPDLATINKGEIRDCLRLEYGAFAKELYRLGEILDLKLKERNHCLLYILPHHPTSRIVPFISANREHCTLMTSLSVIRLHVASPASSNSPSISGSSSPTIHSQSISLDGNEDNDDVDENEKYEDDQNSRYLDVPSLHNARDANVSQTTLRASTTNLSIKSCTSSSSQSISSLGHHLPSNPGHALLSTKSNRISSIIRGTGSSRSSRRPSVNGIDQGLKLSFLSTLGPGIPMTPTASVFGDNLNGFINRDPLNPGGLFGYSPEEEKRLVRKIDWRLIPILGLFYGASTLNRINLTNARMFAFEISLHATAEEFSWAIAVFFCGFGLAEIPSILALLYLTPKVWLPTSMFIWGCITFALAWVKIFSLLLVLRFLLGIAEAALIPGVLIYISMFYKRSEQTFRMALLQTFSSAAGVLGGLISGITGRLDGRYHLHGWQWIFIIESLPTMALAVAAWYPILCAAKLHYMFLLTKSPESAPWLDQRETAIAIYRIRNDTKVKVNRRITKPDIIAALKDPKVYLFMAMNLVLTIPIISSNGVLSRAWMKIGQSLKDGDGPLLPPNITSPDEPLSITSPSMGYLKPAVETLMHEPTSAARILAQLLSSPAFLLGAMSTFAVAILADRTQQRGMIMMGLAVVTIGGYCMELFTLNVYVNYVGVLVIHMGQTPVTPIVTSWLTTNLGGYAKRAIAVAMFLLSQSVAGVLGSQLYKSKDGPQYIRGHLINIACMLLLIVFAALQRFMLKRENNRRNYSVSFGVNPLKAFSKPELRDINDSHPAFRYTL</sequence>
<keyword evidence="3" id="KW-0813">Transport</keyword>
<feature type="transmembrane region" description="Helical" evidence="14">
    <location>
        <begin position="1730"/>
        <end position="1751"/>
    </location>
</feature>
<evidence type="ECO:0000256" key="6">
    <source>
        <dbReference type="ARBA" id="ARBA00022692"/>
    </source>
</evidence>
<feature type="transmembrane region" description="Helical" evidence="14">
    <location>
        <begin position="1476"/>
        <end position="1495"/>
    </location>
</feature>
<dbReference type="InterPro" id="IPR017441">
    <property type="entry name" value="Protein_kinase_ATP_BS"/>
</dbReference>
<evidence type="ECO:0000313" key="19">
    <source>
        <dbReference type="Proteomes" id="UP000717515"/>
    </source>
</evidence>
<accession>A0A9P8A480</accession>
<dbReference type="GO" id="GO:0016020">
    <property type="term" value="C:membrane"/>
    <property type="evidence" value="ECO:0007669"/>
    <property type="project" value="UniProtKB-SubCell"/>
</dbReference>
<dbReference type="InterPro" id="IPR011009">
    <property type="entry name" value="Kinase-like_dom_sf"/>
</dbReference>
<feature type="compositionally biased region" description="Basic and acidic residues" evidence="13">
    <location>
        <begin position="186"/>
        <end position="235"/>
    </location>
</feature>
<dbReference type="FunFam" id="1.10.510.10:FF:000533">
    <property type="entry name" value="cyclin-dependent kinase 10"/>
    <property type="match status" value="1"/>
</dbReference>
<feature type="compositionally biased region" description="Low complexity" evidence="13">
    <location>
        <begin position="725"/>
        <end position="735"/>
    </location>
</feature>
<dbReference type="FunFam" id="3.30.200.20:FF:000172">
    <property type="entry name" value="cyclin-dependent kinase G-2 isoform X1"/>
    <property type="match status" value="1"/>
</dbReference>
<evidence type="ECO:0000256" key="12">
    <source>
        <dbReference type="PROSITE-ProRule" id="PRU10141"/>
    </source>
</evidence>
<feature type="compositionally biased region" description="Polar residues" evidence="13">
    <location>
        <begin position="139"/>
        <end position="151"/>
    </location>
</feature>
<feature type="transmembrane region" description="Helical" evidence="14">
    <location>
        <begin position="1539"/>
        <end position="1562"/>
    </location>
</feature>
<feature type="transmembrane region" description="Helical" evidence="14">
    <location>
        <begin position="1452"/>
        <end position="1470"/>
    </location>
</feature>
<feature type="non-terminal residue" evidence="18">
    <location>
        <position position="1"/>
    </location>
</feature>